<evidence type="ECO:0000256" key="1">
    <source>
        <dbReference type="SAM" id="MobiDB-lite"/>
    </source>
</evidence>
<sequence length="414" mass="47450">MVTIDLQNKAQEPGKSSHGYYVIEAVYEESNLFRKFVHVPTAQISEDKITIQNRERKLEVIVDKKEEGGDNVYTFEVLFLALDLENPLIIIIESESESKFFRYSDLMGEGKPGSKRLSEIEDYHEEVSILDPLYNESIKAGTVLVYRLEKKKNYTGVQVHREDEDSEYRVYVHTPDDLCKDRSSCVSYNNKLVLTYIDDKHETGALYPIQEKPYERIKVYNHGNMDEGNLIQFDCEGKSFSYEKTEEGKWKYREGHKLEEEEAEESEDEETEDSFQPENSENRLSSDNKARGWEDATEATRESDSAEDIPDFLRGSFEPTNYTEDMIKNMDRGEDDHDGRLPDDHKQGHIEDATKGASGPENKSLIGKNTGKTIDEGAFEHDNGAQALTGTLIPVTIAVLACPAYMAYEYYLKR</sequence>
<keyword evidence="2" id="KW-0812">Transmembrane</keyword>
<feature type="transmembrane region" description="Helical" evidence="2">
    <location>
        <begin position="387"/>
        <end position="408"/>
    </location>
</feature>
<feature type="compositionally biased region" description="Basic and acidic residues" evidence="1">
    <location>
        <begin position="325"/>
        <end position="354"/>
    </location>
</feature>
<proteinExistence type="predicted"/>
<feature type="compositionally biased region" description="Acidic residues" evidence="1">
    <location>
        <begin position="260"/>
        <end position="275"/>
    </location>
</feature>
<evidence type="ECO:0000256" key="2">
    <source>
        <dbReference type="SAM" id="Phobius"/>
    </source>
</evidence>
<keyword evidence="2" id="KW-0472">Membrane</keyword>
<dbReference type="Proteomes" id="UP000003786">
    <property type="component" value="Chromosome 3"/>
</dbReference>
<name>J4CDR4_THEOR</name>
<dbReference type="KEGG" id="tot:TOT_030000861"/>
<accession>J4CDR4</accession>
<protein>
    <submittedName>
        <fullName evidence="3">Uncharacterized protein</fullName>
    </submittedName>
</protein>
<dbReference type="AlphaFoldDB" id="J4CDR4"/>
<organism evidence="3 4">
    <name type="scientific">Theileria orientalis strain Shintoku</name>
    <dbReference type="NCBI Taxonomy" id="869250"/>
    <lineage>
        <taxon>Eukaryota</taxon>
        <taxon>Sar</taxon>
        <taxon>Alveolata</taxon>
        <taxon>Apicomplexa</taxon>
        <taxon>Aconoidasida</taxon>
        <taxon>Piroplasmida</taxon>
        <taxon>Theileriidae</taxon>
        <taxon>Theileria</taxon>
    </lineage>
</organism>
<evidence type="ECO:0000313" key="3">
    <source>
        <dbReference type="EMBL" id="BAM41597.1"/>
    </source>
</evidence>
<feature type="compositionally biased region" description="Basic and acidic residues" evidence="1">
    <location>
        <begin position="280"/>
        <end position="304"/>
    </location>
</feature>
<dbReference type="EMBL" id="AP011948">
    <property type="protein sequence ID" value="BAM41597.1"/>
    <property type="molecule type" value="Genomic_DNA"/>
</dbReference>
<evidence type="ECO:0000313" key="4">
    <source>
        <dbReference type="Proteomes" id="UP000003786"/>
    </source>
</evidence>
<gene>
    <name evidence="3" type="ORF">TOT_030000861</name>
</gene>
<keyword evidence="4" id="KW-1185">Reference proteome</keyword>
<reference evidence="3 4" key="1">
    <citation type="journal article" date="2012" name="MBio">
        <title>Comparative genome analysis of three eukaryotic parasites with differing abilities to transform leukocytes reveals key mediators of Theileria-induced leukocyte transformation.</title>
        <authorList>
            <person name="Hayashida K."/>
            <person name="Hara Y."/>
            <person name="Abe T."/>
            <person name="Yamasaki C."/>
            <person name="Toyoda A."/>
            <person name="Kosuge T."/>
            <person name="Suzuki Y."/>
            <person name="Sato Y."/>
            <person name="Kawashima S."/>
            <person name="Katayama T."/>
            <person name="Wakaguri H."/>
            <person name="Inoue N."/>
            <person name="Homma K."/>
            <person name="Tada-Umezaki M."/>
            <person name="Yagi Y."/>
            <person name="Fujii Y."/>
            <person name="Habara T."/>
            <person name="Kanehisa M."/>
            <person name="Watanabe H."/>
            <person name="Ito K."/>
            <person name="Gojobori T."/>
            <person name="Sugawara H."/>
            <person name="Imanishi T."/>
            <person name="Weir W."/>
            <person name="Gardner M."/>
            <person name="Pain A."/>
            <person name="Shiels B."/>
            <person name="Hattori M."/>
            <person name="Nene V."/>
            <person name="Sugimoto C."/>
        </authorList>
    </citation>
    <scope>NUCLEOTIDE SEQUENCE [LARGE SCALE GENOMIC DNA]</scope>
    <source>
        <strain evidence="3 4">Shintoku</strain>
    </source>
</reference>
<keyword evidence="2" id="KW-1133">Transmembrane helix</keyword>
<feature type="region of interest" description="Disordered" evidence="1">
    <location>
        <begin position="253"/>
        <end position="365"/>
    </location>
</feature>
<dbReference type="VEuPathDB" id="PiroplasmaDB:TOT_030000861"/>
<dbReference type="GeneID" id="20716004"/>
<dbReference type="RefSeq" id="XP_009691898.1">
    <property type="nucleotide sequence ID" value="XM_009693603.1"/>
</dbReference>